<feature type="domain" description="ABC transporter" evidence="6">
    <location>
        <begin position="10"/>
        <end position="240"/>
    </location>
</feature>
<keyword evidence="8" id="KW-1185">Reference proteome</keyword>
<keyword evidence="2" id="KW-0813">Transport</keyword>
<dbReference type="PROSITE" id="PS50893">
    <property type="entry name" value="ABC_TRANSPORTER_2"/>
    <property type="match status" value="1"/>
</dbReference>
<dbReference type="InterPro" id="IPR027417">
    <property type="entry name" value="P-loop_NTPase"/>
</dbReference>
<protein>
    <submittedName>
        <fullName evidence="7">ABC transporter ATP-binding protein</fullName>
    </submittedName>
</protein>
<dbReference type="GO" id="GO:0005524">
    <property type="term" value="F:ATP binding"/>
    <property type="evidence" value="ECO:0007669"/>
    <property type="project" value="UniProtKB-KW"/>
</dbReference>
<dbReference type="Proteomes" id="UP001595462">
    <property type="component" value="Unassembled WGS sequence"/>
</dbReference>
<comment type="similarity">
    <text evidence="1">Belongs to the ABC transporter superfamily.</text>
</comment>
<reference evidence="8" key="1">
    <citation type="journal article" date="2019" name="Int. J. Syst. Evol. Microbiol.">
        <title>The Global Catalogue of Microorganisms (GCM) 10K type strain sequencing project: providing services to taxonomists for standard genome sequencing and annotation.</title>
        <authorList>
            <consortium name="The Broad Institute Genomics Platform"/>
            <consortium name="The Broad Institute Genome Sequencing Center for Infectious Disease"/>
            <person name="Wu L."/>
            <person name="Ma J."/>
        </authorList>
    </citation>
    <scope>NUCLEOTIDE SEQUENCE [LARGE SCALE GENOMIC DNA]</scope>
    <source>
        <strain evidence="8">KCTC 52640</strain>
    </source>
</reference>
<evidence type="ECO:0000256" key="2">
    <source>
        <dbReference type="ARBA" id="ARBA00022448"/>
    </source>
</evidence>
<feature type="region of interest" description="Disordered" evidence="5">
    <location>
        <begin position="257"/>
        <end position="279"/>
    </location>
</feature>
<dbReference type="InterPro" id="IPR003439">
    <property type="entry name" value="ABC_transporter-like_ATP-bd"/>
</dbReference>
<evidence type="ECO:0000259" key="6">
    <source>
        <dbReference type="PROSITE" id="PS50893"/>
    </source>
</evidence>
<comment type="caution">
    <text evidence="7">The sequence shown here is derived from an EMBL/GenBank/DDBJ whole genome shotgun (WGS) entry which is preliminary data.</text>
</comment>
<evidence type="ECO:0000256" key="3">
    <source>
        <dbReference type="ARBA" id="ARBA00022741"/>
    </source>
</evidence>
<keyword evidence="4 7" id="KW-0067">ATP-binding</keyword>
<keyword evidence="3" id="KW-0547">Nucleotide-binding</keyword>
<evidence type="ECO:0000256" key="1">
    <source>
        <dbReference type="ARBA" id="ARBA00005417"/>
    </source>
</evidence>
<proteinExistence type="inferred from homology"/>
<dbReference type="Pfam" id="PF00005">
    <property type="entry name" value="ABC_tran"/>
    <property type="match status" value="1"/>
</dbReference>
<evidence type="ECO:0000313" key="7">
    <source>
        <dbReference type="EMBL" id="MFC3103301.1"/>
    </source>
</evidence>
<name>A0ABV7EN44_9GAMM</name>
<evidence type="ECO:0000256" key="5">
    <source>
        <dbReference type="SAM" id="MobiDB-lite"/>
    </source>
</evidence>
<organism evidence="7 8">
    <name type="scientific">Salinisphaera aquimarina</name>
    <dbReference type="NCBI Taxonomy" id="2094031"/>
    <lineage>
        <taxon>Bacteria</taxon>
        <taxon>Pseudomonadati</taxon>
        <taxon>Pseudomonadota</taxon>
        <taxon>Gammaproteobacteria</taxon>
        <taxon>Salinisphaerales</taxon>
        <taxon>Salinisphaeraceae</taxon>
        <taxon>Salinisphaera</taxon>
    </lineage>
</organism>
<feature type="compositionally biased region" description="Basic and acidic residues" evidence="5">
    <location>
        <begin position="261"/>
        <end position="279"/>
    </location>
</feature>
<dbReference type="PANTHER" id="PTHR42788:SF19">
    <property type="entry name" value="ALIPHATIC SULFONATES IMPORT ATP-BINDING PROTEIN SSUB 2"/>
    <property type="match status" value="1"/>
</dbReference>
<dbReference type="PROSITE" id="PS00211">
    <property type="entry name" value="ABC_TRANSPORTER_1"/>
    <property type="match status" value="1"/>
</dbReference>
<dbReference type="SUPFAM" id="SSF52540">
    <property type="entry name" value="P-loop containing nucleoside triphosphate hydrolases"/>
    <property type="match status" value="1"/>
</dbReference>
<dbReference type="InterPro" id="IPR050166">
    <property type="entry name" value="ABC_transporter_ATP-bind"/>
</dbReference>
<gene>
    <name evidence="7" type="ORF">ACFOSU_05280</name>
</gene>
<accession>A0ABV7EN44</accession>
<evidence type="ECO:0000313" key="8">
    <source>
        <dbReference type="Proteomes" id="UP001595462"/>
    </source>
</evidence>
<dbReference type="InterPro" id="IPR003593">
    <property type="entry name" value="AAA+_ATPase"/>
</dbReference>
<sequence length="279" mass="30572">MSTDNPRQGLHIALREKAFDGTPVIGSVDIHADSGDFVALVGPSGAGKSTLLSLVAGLDSDYLGEITWDGAPLSAPGHSPARLGMMFQEPRLMPWLSALDNVRLVEAQREADEPGFVSRAATLLEEVGLGHALHVWPNQLSGGMQRRVALARAFTVEPRLLLMDEPFVSLDMPTGNRLRRALLALCERHRPLVLFVTHDLREALALADRILFMGDSPARVLLDYRVDIERGRDLESAEVAHAQQTLLARHPELLSGIIDGSSKRTDPYDDPRNNDEETP</sequence>
<dbReference type="EMBL" id="JBHRSS010000003">
    <property type="protein sequence ID" value="MFC3103301.1"/>
    <property type="molecule type" value="Genomic_DNA"/>
</dbReference>
<dbReference type="PANTHER" id="PTHR42788">
    <property type="entry name" value="TAURINE IMPORT ATP-BINDING PROTEIN-RELATED"/>
    <property type="match status" value="1"/>
</dbReference>
<dbReference type="InterPro" id="IPR017871">
    <property type="entry name" value="ABC_transporter-like_CS"/>
</dbReference>
<dbReference type="SMART" id="SM00382">
    <property type="entry name" value="AAA"/>
    <property type="match status" value="1"/>
</dbReference>
<dbReference type="Gene3D" id="3.40.50.300">
    <property type="entry name" value="P-loop containing nucleotide triphosphate hydrolases"/>
    <property type="match status" value="1"/>
</dbReference>
<dbReference type="RefSeq" id="WP_380687201.1">
    <property type="nucleotide sequence ID" value="NZ_JBHRSS010000003.1"/>
</dbReference>
<evidence type="ECO:0000256" key="4">
    <source>
        <dbReference type="ARBA" id="ARBA00022840"/>
    </source>
</evidence>